<feature type="non-terminal residue" evidence="1">
    <location>
        <position position="76"/>
    </location>
</feature>
<protein>
    <submittedName>
        <fullName evidence="1">Uncharacterized protein</fullName>
    </submittedName>
</protein>
<comment type="caution">
    <text evidence="1">The sequence shown here is derived from an EMBL/GenBank/DDBJ whole genome shotgun (WGS) entry which is preliminary data.</text>
</comment>
<keyword evidence="2" id="KW-1185">Reference proteome</keyword>
<evidence type="ECO:0000313" key="1">
    <source>
        <dbReference type="EMBL" id="KAJ1674421.1"/>
    </source>
</evidence>
<evidence type="ECO:0000313" key="2">
    <source>
        <dbReference type="Proteomes" id="UP001145114"/>
    </source>
</evidence>
<gene>
    <name evidence="1" type="ORF">EV182_003311</name>
</gene>
<proteinExistence type="predicted"/>
<reference evidence="1" key="1">
    <citation type="submission" date="2022-06" db="EMBL/GenBank/DDBJ databases">
        <title>Phylogenomic reconstructions and comparative analyses of Kickxellomycotina fungi.</title>
        <authorList>
            <person name="Reynolds N.K."/>
            <person name="Stajich J.E."/>
            <person name="Barry K."/>
            <person name="Grigoriev I.V."/>
            <person name="Crous P."/>
            <person name="Smith M.E."/>
        </authorList>
    </citation>
    <scope>NUCLEOTIDE SEQUENCE</scope>
    <source>
        <strain evidence="1">RSA 2271</strain>
    </source>
</reference>
<dbReference type="Proteomes" id="UP001145114">
    <property type="component" value="Unassembled WGS sequence"/>
</dbReference>
<name>A0ACC1HDK8_9FUNG</name>
<accession>A0ACC1HDK8</accession>
<dbReference type="EMBL" id="JAMZIH010005980">
    <property type="protein sequence ID" value="KAJ1674421.1"/>
    <property type="molecule type" value="Genomic_DNA"/>
</dbReference>
<organism evidence="1 2">
    <name type="scientific">Spiromyces aspiralis</name>
    <dbReference type="NCBI Taxonomy" id="68401"/>
    <lineage>
        <taxon>Eukaryota</taxon>
        <taxon>Fungi</taxon>
        <taxon>Fungi incertae sedis</taxon>
        <taxon>Zoopagomycota</taxon>
        <taxon>Kickxellomycotina</taxon>
        <taxon>Kickxellomycetes</taxon>
        <taxon>Kickxellales</taxon>
        <taxon>Kickxellaceae</taxon>
        <taxon>Spiromyces</taxon>
    </lineage>
</organism>
<sequence>MSHTTDNTTKHPELLWAEDKDRIYLTIELTDTSSAVVDVESSEIHVKANCRGQAYECHFKLNKEVMPGRFENGKVV</sequence>